<comment type="caution">
    <text evidence="1">The sequence shown here is derived from an EMBL/GenBank/DDBJ whole genome shotgun (WGS) entry which is preliminary data.</text>
</comment>
<dbReference type="Gene3D" id="3.40.1000.10">
    <property type="entry name" value="Mog1/PsbP, alpha/beta/alpha sandwich"/>
    <property type="match status" value="1"/>
</dbReference>
<dbReference type="InterPro" id="IPR016123">
    <property type="entry name" value="Mog1/PsbP_a/b/a-sand"/>
</dbReference>
<sequence>MSQPVHYLLSEGTLALPEAVQDHSVTILKLPKARATLVVTRAHDVPPGQEEAYLKQQLEKVKRDMKKFKAEETQDSHFGPLPAREVTVRFENQGVAIVQKLLTVALETHLLVLTFSTSAGFAPTTQSVWDSIRQGFIPSTGSTEA</sequence>
<reference evidence="1 2" key="1">
    <citation type="submission" date="2022-02" db="EMBL/GenBank/DDBJ databases">
        <title>Description of Brenneria tiliae sp. nov. isolated from symptomatic Tilia x moltkei and Tilia x europaea trees in the UK.</title>
        <authorList>
            <person name="Kile H."/>
        </authorList>
    </citation>
    <scope>NUCLEOTIDE SEQUENCE [LARGE SCALE GENOMIC DNA]</scope>
    <source>
        <strain evidence="1 2">MC1SB4.1</strain>
    </source>
</reference>
<name>A0ABT0MXK6_9GAMM</name>
<dbReference type="EMBL" id="JAKPBZ010000114">
    <property type="protein sequence ID" value="MCL2894507.1"/>
    <property type="molecule type" value="Genomic_DNA"/>
</dbReference>
<accession>A0ABT0MXK6</accession>
<evidence type="ECO:0000313" key="2">
    <source>
        <dbReference type="Proteomes" id="UP001203069"/>
    </source>
</evidence>
<dbReference type="Pfam" id="PF08786">
    <property type="entry name" value="DcrB"/>
    <property type="match status" value="1"/>
</dbReference>
<proteinExistence type="predicted"/>
<gene>
    <name evidence="1" type="ORF">MFP26_17670</name>
</gene>
<dbReference type="Proteomes" id="UP001203069">
    <property type="component" value="Unassembled WGS sequence"/>
</dbReference>
<protein>
    <submittedName>
        <fullName evidence="1">DUF1795 domain-containing protein</fullName>
    </submittedName>
</protein>
<dbReference type="SUPFAM" id="SSF55724">
    <property type="entry name" value="Mog1p/PsbP-like"/>
    <property type="match status" value="1"/>
</dbReference>
<dbReference type="InterPro" id="IPR014894">
    <property type="entry name" value="DcrB/EagT6"/>
</dbReference>
<keyword evidence="2" id="KW-1185">Reference proteome</keyword>
<evidence type="ECO:0000313" key="1">
    <source>
        <dbReference type="EMBL" id="MCL2894507.1"/>
    </source>
</evidence>
<organism evidence="1 2">
    <name type="scientific">Brenneria tiliae</name>
    <dbReference type="NCBI Taxonomy" id="2914984"/>
    <lineage>
        <taxon>Bacteria</taxon>
        <taxon>Pseudomonadati</taxon>
        <taxon>Pseudomonadota</taxon>
        <taxon>Gammaproteobacteria</taxon>
        <taxon>Enterobacterales</taxon>
        <taxon>Pectobacteriaceae</taxon>
        <taxon>Brenneria</taxon>
    </lineage>
</organism>
<dbReference type="RefSeq" id="WP_249245651.1">
    <property type="nucleotide sequence ID" value="NZ_JAKPBZ010000114.1"/>
</dbReference>